<evidence type="ECO:0000313" key="3">
    <source>
        <dbReference type="WBParaSite" id="ACAC_0000720401-mRNA-1"/>
    </source>
</evidence>
<reference evidence="3" key="2">
    <citation type="submission" date="2017-02" db="UniProtKB">
        <authorList>
            <consortium name="WormBaseParasite"/>
        </authorList>
    </citation>
    <scope>IDENTIFICATION</scope>
</reference>
<accession>A0A0K0DAC8</accession>
<keyword evidence="1" id="KW-0472">Membrane</keyword>
<dbReference type="WBParaSite" id="ACAC_0000720401-mRNA-1">
    <property type="protein sequence ID" value="ACAC_0000720401-mRNA-1"/>
    <property type="gene ID" value="ACAC_0000720401"/>
</dbReference>
<keyword evidence="2" id="KW-1185">Reference proteome</keyword>
<dbReference type="AlphaFoldDB" id="A0A0K0DAC8"/>
<name>A0A0K0DAC8_ANGCA</name>
<dbReference type="Proteomes" id="UP000035642">
    <property type="component" value="Unassembled WGS sequence"/>
</dbReference>
<keyword evidence="1" id="KW-0812">Transmembrane</keyword>
<protein>
    <submittedName>
        <fullName evidence="3">Transmembrane protein</fullName>
    </submittedName>
</protein>
<organism evidence="2 3">
    <name type="scientific">Angiostrongylus cantonensis</name>
    <name type="common">Rat lungworm</name>
    <dbReference type="NCBI Taxonomy" id="6313"/>
    <lineage>
        <taxon>Eukaryota</taxon>
        <taxon>Metazoa</taxon>
        <taxon>Ecdysozoa</taxon>
        <taxon>Nematoda</taxon>
        <taxon>Chromadorea</taxon>
        <taxon>Rhabditida</taxon>
        <taxon>Rhabditina</taxon>
        <taxon>Rhabditomorpha</taxon>
        <taxon>Strongyloidea</taxon>
        <taxon>Metastrongylidae</taxon>
        <taxon>Angiostrongylus</taxon>
    </lineage>
</organism>
<keyword evidence="1" id="KW-1133">Transmembrane helix</keyword>
<evidence type="ECO:0000313" key="2">
    <source>
        <dbReference type="Proteomes" id="UP000035642"/>
    </source>
</evidence>
<sequence>MRRARNACRDADAVWTGSFALPSKDYVAVKKCSNLIWRAGINVLLEVLFFGFFIGVRTTWIYPHTPLDVQIVHGIWIESGPENKHIPLKKKPQ</sequence>
<feature type="transmembrane region" description="Helical" evidence="1">
    <location>
        <begin position="35"/>
        <end position="56"/>
    </location>
</feature>
<evidence type="ECO:0000256" key="1">
    <source>
        <dbReference type="SAM" id="Phobius"/>
    </source>
</evidence>
<proteinExistence type="predicted"/>
<reference evidence="2" key="1">
    <citation type="submission" date="2012-09" db="EMBL/GenBank/DDBJ databases">
        <authorList>
            <person name="Martin A.A."/>
        </authorList>
    </citation>
    <scope>NUCLEOTIDE SEQUENCE</scope>
</reference>